<sequence>MLKKLFRVNKSLGKYEIFQIEAPYVGEDKVERTLNMMRGIQTMYKEISFQDLQKSCFWK</sequence>
<gene>
    <name evidence="1" type="ORF">HMPREF0083_05368</name>
</gene>
<reference evidence="1 2" key="1">
    <citation type="submission" date="2013-08" db="EMBL/GenBank/DDBJ databases">
        <authorList>
            <person name="Weinstock G."/>
            <person name="Sodergren E."/>
            <person name="Wylie T."/>
            <person name="Fulton L."/>
            <person name="Fulton R."/>
            <person name="Fronick C."/>
            <person name="O'Laughlin M."/>
            <person name="Godfrey J."/>
            <person name="Miner T."/>
            <person name="Herter B."/>
            <person name="Appelbaum E."/>
            <person name="Cordes M."/>
            <person name="Lek S."/>
            <person name="Wollam A."/>
            <person name="Pepin K.H."/>
            <person name="Palsikar V.B."/>
            <person name="Mitreva M."/>
            <person name="Wilson R.K."/>
        </authorList>
    </citation>
    <scope>NUCLEOTIDE SEQUENCE [LARGE SCALE GENOMIC DNA]</scope>
    <source>
        <strain evidence="1 2">ATCC 12856</strain>
    </source>
</reference>
<protein>
    <submittedName>
        <fullName evidence="1">Uncharacterized protein</fullName>
    </submittedName>
</protein>
<organism evidence="1 2">
    <name type="scientific">Aneurinibacillus aneurinilyticus ATCC 12856</name>
    <dbReference type="NCBI Taxonomy" id="649747"/>
    <lineage>
        <taxon>Bacteria</taxon>
        <taxon>Bacillati</taxon>
        <taxon>Bacillota</taxon>
        <taxon>Bacilli</taxon>
        <taxon>Bacillales</taxon>
        <taxon>Paenibacillaceae</taxon>
        <taxon>Aneurinibacillus group</taxon>
        <taxon>Aneurinibacillus</taxon>
    </lineage>
</organism>
<dbReference type="EMBL" id="AWSJ01000329">
    <property type="protein sequence ID" value="ERI06268.1"/>
    <property type="molecule type" value="Genomic_DNA"/>
</dbReference>
<dbReference type="STRING" id="649747.HMPREF0083_05368"/>
<proteinExistence type="predicted"/>
<name>U1WVM5_ANEAE</name>
<dbReference type="PATRIC" id="fig|649747.3.peg.4832"/>
<dbReference type="Proteomes" id="UP000016511">
    <property type="component" value="Unassembled WGS sequence"/>
</dbReference>
<dbReference type="AlphaFoldDB" id="U1WVM5"/>
<dbReference type="HOGENOM" id="CLU_2950128_0_0_9"/>
<keyword evidence="2" id="KW-1185">Reference proteome</keyword>
<comment type="caution">
    <text evidence="1">The sequence shown here is derived from an EMBL/GenBank/DDBJ whole genome shotgun (WGS) entry which is preliminary data.</text>
</comment>
<evidence type="ECO:0000313" key="1">
    <source>
        <dbReference type="EMBL" id="ERI06268.1"/>
    </source>
</evidence>
<accession>U1WVM5</accession>
<evidence type="ECO:0000313" key="2">
    <source>
        <dbReference type="Proteomes" id="UP000016511"/>
    </source>
</evidence>